<dbReference type="PRINTS" id="PR01262">
    <property type="entry name" value="INNEXIN"/>
</dbReference>
<dbReference type="GO" id="GO:0005921">
    <property type="term" value="C:gap junction"/>
    <property type="evidence" value="ECO:0007669"/>
    <property type="project" value="UniProtKB-UniRule"/>
</dbReference>
<evidence type="ECO:0000256" key="9">
    <source>
        <dbReference type="RuleBase" id="RU010713"/>
    </source>
</evidence>
<dbReference type="PANTHER" id="PTHR11893:SF36">
    <property type="entry name" value="INNEXIN-5"/>
    <property type="match status" value="1"/>
</dbReference>
<evidence type="ECO:0000256" key="5">
    <source>
        <dbReference type="ARBA" id="ARBA00022989"/>
    </source>
</evidence>
<evidence type="ECO:0000256" key="6">
    <source>
        <dbReference type="ARBA" id="ARBA00023065"/>
    </source>
</evidence>
<evidence type="ECO:0000313" key="10">
    <source>
        <dbReference type="EMBL" id="BAE78812.1"/>
    </source>
</evidence>
<feature type="transmembrane region" description="Helical" evidence="9">
    <location>
        <begin position="338"/>
        <end position="361"/>
    </location>
</feature>
<feature type="transmembrane region" description="Helical" evidence="9">
    <location>
        <begin position="253"/>
        <end position="272"/>
    </location>
</feature>
<dbReference type="InterPro" id="IPR000990">
    <property type="entry name" value="Innexin"/>
</dbReference>
<dbReference type="PROSITE" id="PS51013">
    <property type="entry name" value="PANNEXIN"/>
    <property type="match status" value="1"/>
</dbReference>
<keyword evidence="6 9" id="KW-0406">Ion transport</keyword>
<evidence type="ECO:0000256" key="7">
    <source>
        <dbReference type="ARBA" id="ARBA00023136"/>
    </source>
</evidence>
<keyword evidence="4 9" id="KW-0812">Transmembrane</keyword>
<dbReference type="PANTHER" id="PTHR11893">
    <property type="entry name" value="INNEXIN"/>
    <property type="match status" value="1"/>
</dbReference>
<reference evidence="10" key="1">
    <citation type="submission" date="2004-08" db="EMBL/GenBank/DDBJ databases">
        <title>Expression analysis of innexin genes in the planarian regeneration.</title>
        <authorList>
            <person name="Nogi T."/>
            <person name="Levin M."/>
        </authorList>
    </citation>
    <scope>NUCLEOTIDE SEQUENCE</scope>
    <source>
        <strain evidence="10">GI</strain>
    </source>
</reference>
<name>Q2L6N1_DUGJA</name>
<accession>Q2L6N1</accession>
<proteinExistence type="evidence at transcript level"/>
<feature type="transmembrane region" description="Helical" evidence="9">
    <location>
        <begin position="68"/>
        <end position="90"/>
    </location>
</feature>
<sequence length="483" mass="56464">MSRGQIRDILSAGEVRRPSFSHIVQSGSPVPGGDCSGDMDATFFWRLSKLGRIGSNKLRFDDDFVDRLNYQFTGLLLFMFIGLIGIRQYVGKPIQCWIPQEFTRGWEEYTENYCWVSNTYFASIQNRMPSKDTRNEQMIGYYQWAPILLGLQSLLFYIPCLIWRNVSPQSGFNVRRILQVASDANCSLIPEQLQKSISFIARHMDTCLYRHRICYEHKHFMRSNGKRSKFSRCLAKLRCICCLGKLQGNFLTVLYISIKFLYLINIIGQLYLMEKFIGTKYTFYGIRVLWDLMRGHEWHHSGNFPRVTFCDLEAKKLGKNHLYSLQCVLPMNMFLEKIYIFLWFWHVIVGIATLCSLFSWIRRIGSPVNRIKMIRNYLRLMNILHDTDKGPSRKFAESYLRSDGCFLIQLIAINIGDLVAGDLICEMWQIYRHKRIQEFEELKFTSLNVESRLPSLMLNNTSNLNDYDKNGASNNNGNHDEIV</sequence>
<feature type="transmembrane region" description="Helical" evidence="9">
    <location>
        <begin position="141"/>
        <end position="163"/>
    </location>
</feature>
<keyword evidence="7 9" id="KW-0472">Membrane</keyword>
<keyword evidence="8 9" id="KW-0407">Ion channel</keyword>
<dbReference type="GO" id="GO:0034220">
    <property type="term" value="P:monoatomic ion transmembrane transport"/>
    <property type="evidence" value="ECO:0007669"/>
    <property type="project" value="UniProtKB-KW"/>
</dbReference>
<evidence type="ECO:0000256" key="4">
    <source>
        <dbReference type="ARBA" id="ARBA00022692"/>
    </source>
</evidence>
<protein>
    <recommendedName>
        <fullName evidence="9">Innexin</fullName>
    </recommendedName>
</protein>
<gene>
    <name evidence="10" type="primary">inx3</name>
    <name evidence="9" type="synonym">inx</name>
</gene>
<evidence type="ECO:0000256" key="8">
    <source>
        <dbReference type="ARBA" id="ARBA00023303"/>
    </source>
</evidence>
<dbReference type="GO" id="GO:0005886">
    <property type="term" value="C:plasma membrane"/>
    <property type="evidence" value="ECO:0007669"/>
    <property type="project" value="UniProtKB-SubCell"/>
</dbReference>
<keyword evidence="5 9" id="KW-1133">Transmembrane helix</keyword>
<evidence type="ECO:0000256" key="3">
    <source>
        <dbReference type="ARBA" id="ARBA00022475"/>
    </source>
</evidence>
<organism evidence="10">
    <name type="scientific">Dugesia japonica</name>
    <name type="common">Planarian</name>
    <dbReference type="NCBI Taxonomy" id="6161"/>
    <lineage>
        <taxon>Eukaryota</taxon>
        <taxon>Metazoa</taxon>
        <taxon>Spiralia</taxon>
        <taxon>Lophotrochozoa</taxon>
        <taxon>Platyhelminthes</taxon>
        <taxon>Rhabditophora</taxon>
        <taxon>Seriata</taxon>
        <taxon>Tricladida</taxon>
        <taxon>Continenticola</taxon>
        <taxon>Geoplanoidea</taxon>
        <taxon>Dugesiidae</taxon>
        <taxon>Dugesia</taxon>
    </lineage>
</organism>
<keyword evidence="3" id="KW-1003">Cell membrane</keyword>
<comment type="similarity">
    <text evidence="9">Belongs to the pannexin family.</text>
</comment>
<comment type="function">
    <text evidence="9">Structural component of the gap junctions.</text>
</comment>
<keyword evidence="2 9" id="KW-0813">Transport</keyword>
<dbReference type="EMBL" id="AB189253">
    <property type="protein sequence ID" value="BAE78812.1"/>
    <property type="molecule type" value="mRNA"/>
</dbReference>
<dbReference type="Pfam" id="PF00876">
    <property type="entry name" value="Innexin"/>
    <property type="match status" value="1"/>
</dbReference>
<dbReference type="AlphaFoldDB" id="Q2L6N1"/>
<evidence type="ECO:0000256" key="2">
    <source>
        <dbReference type="ARBA" id="ARBA00022448"/>
    </source>
</evidence>
<comment type="subcellular location">
    <subcellularLocation>
        <location evidence="1 9">Cell membrane</location>
        <topology evidence="1 9">Multi-pass membrane protein</topology>
    </subcellularLocation>
</comment>
<evidence type="ECO:0000256" key="1">
    <source>
        <dbReference type="ARBA" id="ARBA00004651"/>
    </source>
</evidence>